<evidence type="ECO:0000313" key="3">
    <source>
        <dbReference type="Proteomes" id="UP001056681"/>
    </source>
</evidence>
<reference evidence="2" key="1">
    <citation type="submission" date="2020-10" db="EMBL/GenBank/DDBJ databases">
        <title>Whole-genome sequence of Luteibacter sp. EIF3.</title>
        <authorList>
            <person name="Friedrich I."/>
            <person name="Hertel R."/>
            <person name="Daniel R."/>
        </authorList>
    </citation>
    <scope>NUCLEOTIDE SEQUENCE</scope>
    <source>
        <strain evidence="2">EIF3</strain>
    </source>
</reference>
<accession>A0ABY4T2Q8</accession>
<evidence type="ECO:0000256" key="1">
    <source>
        <dbReference type="SAM" id="Phobius"/>
    </source>
</evidence>
<dbReference type="Proteomes" id="UP001056681">
    <property type="component" value="Chromosome"/>
</dbReference>
<proteinExistence type="predicted"/>
<protein>
    <recommendedName>
        <fullName evidence="4">Branched-chain amino acid transport protein (AzlD)</fullName>
    </recommendedName>
</protein>
<evidence type="ECO:0008006" key="4">
    <source>
        <dbReference type="Google" id="ProtNLM"/>
    </source>
</evidence>
<keyword evidence="3" id="KW-1185">Reference proteome</keyword>
<keyword evidence="1" id="KW-1133">Transmembrane helix</keyword>
<evidence type="ECO:0000313" key="2">
    <source>
        <dbReference type="EMBL" id="URL58405.1"/>
    </source>
</evidence>
<dbReference type="EMBL" id="CP063231">
    <property type="protein sequence ID" value="URL58405.1"/>
    <property type="molecule type" value="Genomic_DNA"/>
</dbReference>
<keyword evidence="1" id="KW-0812">Transmembrane</keyword>
<organism evidence="2 3">
    <name type="scientific">Luteibacter flocculans</name>
    <dbReference type="NCBI Taxonomy" id="2780091"/>
    <lineage>
        <taxon>Bacteria</taxon>
        <taxon>Pseudomonadati</taxon>
        <taxon>Pseudomonadota</taxon>
        <taxon>Gammaproteobacteria</taxon>
        <taxon>Lysobacterales</taxon>
        <taxon>Rhodanobacteraceae</taxon>
        <taxon>Luteibacter</taxon>
    </lineage>
</organism>
<name>A0ABY4T2Q8_9GAMM</name>
<dbReference type="RefSeq" id="WP_250339112.1">
    <property type="nucleotide sequence ID" value="NZ_CP063231.1"/>
</dbReference>
<gene>
    <name evidence="2" type="ORF">IM816_17745</name>
</gene>
<sequence length="63" mass="6717">MALGYLCLLGPWRQVDRSLVYDAYSSAGAVLSLALLPRGTKLWVAVAIALGIALLIMMAGRLI</sequence>
<feature type="transmembrane region" description="Helical" evidence="1">
    <location>
        <begin position="42"/>
        <end position="60"/>
    </location>
</feature>
<keyword evidence="1" id="KW-0472">Membrane</keyword>